<evidence type="ECO:0000313" key="7">
    <source>
        <dbReference type="Proteomes" id="UP000322981"/>
    </source>
</evidence>
<keyword evidence="2" id="KW-0813">Transport</keyword>
<dbReference type="SMART" id="SM00062">
    <property type="entry name" value="PBPb"/>
    <property type="match status" value="1"/>
</dbReference>
<feature type="signal peptide" evidence="4">
    <location>
        <begin position="1"/>
        <end position="21"/>
    </location>
</feature>
<dbReference type="GO" id="GO:0006865">
    <property type="term" value="P:amino acid transport"/>
    <property type="evidence" value="ECO:0007669"/>
    <property type="project" value="TreeGrafter"/>
</dbReference>
<sequence length="347" mass="37302">MPLRTLAALGLALTLCGVAAATPDARPDTRSDMLKVAQDRGVLRCGVNGQIPGLSLQDDDGDWSGIDADFCRAVAAAALGSADKVEFVPLSAEQRLQALQQGQVDLLSRNTSWTAERDIAHGISFAGILYFDGQGFMVPRQSGLMSTLELGGATVCAVSETTSADNVRRYFTRHRMPMTLALHPDLSTALTAYLNGDCSTLTTDHSQLSALRAGLEEPTAQRILPEVISKEPLGPAVRKGEQRLFDLVRWTLFTLINAEELGIDSGNVVAARERASSEAVRTLLDLDGDTSGPLGIDREWGYRVIRQVGNYGELFERNLGSPSGIGLKRGLNALWTHGGLLYAPPTR</sequence>
<keyword evidence="7" id="KW-1185">Reference proteome</keyword>
<dbReference type="Proteomes" id="UP000322981">
    <property type="component" value="Unassembled WGS sequence"/>
</dbReference>
<dbReference type="SUPFAM" id="SSF53850">
    <property type="entry name" value="Periplasmic binding protein-like II"/>
    <property type="match status" value="1"/>
</dbReference>
<comment type="caution">
    <text evidence="6">The sequence shown here is derived from an EMBL/GenBank/DDBJ whole genome shotgun (WGS) entry which is preliminary data.</text>
</comment>
<keyword evidence="3 4" id="KW-0732">Signal</keyword>
<dbReference type="InterPro" id="IPR051455">
    <property type="entry name" value="Bact_solute-bind_prot3"/>
</dbReference>
<evidence type="ECO:0000256" key="1">
    <source>
        <dbReference type="ARBA" id="ARBA00010333"/>
    </source>
</evidence>
<feature type="domain" description="Solute-binding protein family 3/N-terminal" evidence="5">
    <location>
        <begin position="42"/>
        <end position="264"/>
    </location>
</feature>
<reference evidence="6 7" key="1">
    <citation type="submission" date="2019-09" db="EMBL/GenBank/DDBJ databases">
        <title>Whole-genome sequence of the purple sulfur bacterium Thiohalocapsa marina DSM 19078.</title>
        <authorList>
            <person name="Kyndt J.A."/>
            <person name="Meyer T.E."/>
        </authorList>
    </citation>
    <scope>NUCLEOTIDE SEQUENCE [LARGE SCALE GENOMIC DNA]</scope>
    <source>
        <strain evidence="6 7">DSM 19078</strain>
    </source>
</reference>
<gene>
    <name evidence="6" type="ORF">F2Q65_17705</name>
</gene>
<dbReference type="PANTHER" id="PTHR30085:SF7">
    <property type="entry name" value="AMINO-ACID ABC TRANSPORTER-BINDING PROTEIN YHDW-RELATED"/>
    <property type="match status" value="1"/>
</dbReference>
<dbReference type="AlphaFoldDB" id="A0A5M8FCI3"/>
<name>A0A5M8FCI3_9GAMM</name>
<dbReference type="EMBL" id="VWXX01000044">
    <property type="protein sequence ID" value="KAA6182578.1"/>
    <property type="molecule type" value="Genomic_DNA"/>
</dbReference>
<organism evidence="6 7">
    <name type="scientific">Thiohalocapsa marina</name>
    <dbReference type="NCBI Taxonomy" id="424902"/>
    <lineage>
        <taxon>Bacteria</taxon>
        <taxon>Pseudomonadati</taxon>
        <taxon>Pseudomonadota</taxon>
        <taxon>Gammaproteobacteria</taxon>
        <taxon>Chromatiales</taxon>
        <taxon>Chromatiaceae</taxon>
        <taxon>Thiohalocapsa</taxon>
    </lineage>
</organism>
<evidence type="ECO:0000259" key="5">
    <source>
        <dbReference type="SMART" id="SM00062"/>
    </source>
</evidence>
<dbReference type="CDD" id="cd13692">
    <property type="entry name" value="PBP2_BztA"/>
    <property type="match status" value="1"/>
</dbReference>
<dbReference type="PANTHER" id="PTHR30085">
    <property type="entry name" value="AMINO ACID ABC TRANSPORTER PERMEASE"/>
    <property type="match status" value="1"/>
</dbReference>
<evidence type="ECO:0000256" key="3">
    <source>
        <dbReference type="ARBA" id="ARBA00022729"/>
    </source>
</evidence>
<evidence type="ECO:0000313" key="6">
    <source>
        <dbReference type="EMBL" id="KAA6182578.1"/>
    </source>
</evidence>
<evidence type="ECO:0000256" key="2">
    <source>
        <dbReference type="ARBA" id="ARBA00022448"/>
    </source>
</evidence>
<proteinExistence type="inferred from homology"/>
<evidence type="ECO:0000256" key="4">
    <source>
        <dbReference type="SAM" id="SignalP"/>
    </source>
</evidence>
<comment type="similarity">
    <text evidence="1">Belongs to the bacterial solute-binding protein 3 family.</text>
</comment>
<dbReference type="OrthoDB" id="9777941at2"/>
<dbReference type="InterPro" id="IPR001638">
    <property type="entry name" value="Solute-binding_3/MltF_N"/>
</dbReference>
<dbReference type="Pfam" id="PF00497">
    <property type="entry name" value="SBP_bac_3"/>
    <property type="match status" value="1"/>
</dbReference>
<feature type="chain" id="PRO_5024403608" evidence="4">
    <location>
        <begin position="22"/>
        <end position="347"/>
    </location>
</feature>
<accession>A0A5M8FCI3</accession>
<dbReference type="Gene3D" id="3.40.190.10">
    <property type="entry name" value="Periplasmic binding protein-like II"/>
    <property type="match status" value="2"/>
</dbReference>
<protein>
    <submittedName>
        <fullName evidence="6">Amino acid ABC transporter substrate-binding protein</fullName>
    </submittedName>
</protein>